<name>A0A365NCE3_GIBIN</name>
<proteinExistence type="predicted"/>
<dbReference type="AlphaFoldDB" id="A0A365NCE3"/>
<organism evidence="1 2">
    <name type="scientific">Gibberella intermedia</name>
    <name type="common">Bulb rot disease fungus</name>
    <name type="synonym">Fusarium proliferatum</name>
    <dbReference type="NCBI Taxonomy" id="948311"/>
    <lineage>
        <taxon>Eukaryota</taxon>
        <taxon>Fungi</taxon>
        <taxon>Dikarya</taxon>
        <taxon>Ascomycota</taxon>
        <taxon>Pezizomycotina</taxon>
        <taxon>Sordariomycetes</taxon>
        <taxon>Hypocreomycetidae</taxon>
        <taxon>Hypocreales</taxon>
        <taxon>Nectriaceae</taxon>
        <taxon>Fusarium</taxon>
        <taxon>Fusarium fujikuroi species complex</taxon>
    </lineage>
</organism>
<sequence>MIWSLKEMRSSPIVDLVPHGPENTTGDLVRAADKLARCPQTLAANLTTAELAPAMHTLQVIYICHLYGAGGLMNWLYPLLRDDCQVPTTFNSLELWAKQNPGAAREAACYSARILAISRIYPSASPNEPAMIFHAGTVLYFLAKVLPTRFVKDKPAVWLDQLSPGDDGLPSLVKTWISNGESSMVCMHGVPSLLSDQGGRRIIDQMAELLKRRQVWGIADSFLKVVLRIRDRTKNSSEWMATKA</sequence>
<evidence type="ECO:0000313" key="2">
    <source>
        <dbReference type="Proteomes" id="UP000251714"/>
    </source>
</evidence>
<protein>
    <recommendedName>
        <fullName evidence="3">Transcription factor domain-containing protein</fullName>
    </recommendedName>
</protein>
<comment type="caution">
    <text evidence="1">The sequence shown here is derived from an EMBL/GenBank/DDBJ whole genome shotgun (WGS) entry which is preliminary data.</text>
</comment>
<gene>
    <name evidence="1" type="ORF">FPRO05_10523</name>
</gene>
<evidence type="ECO:0008006" key="3">
    <source>
        <dbReference type="Google" id="ProtNLM"/>
    </source>
</evidence>
<accession>A0A365NCE3</accession>
<dbReference type="EMBL" id="PKMI01000014">
    <property type="protein sequence ID" value="RBA18228.1"/>
    <property type="molecule type" value="Genomic_DNA"/>
</dbReference>
<dbReference type="Proteomes" id="UP000251714">
    <property type="component" value="Unassembled WGS sequence"/>
</dbReference>
<evidence type="ECO:0000313" key="1">
    <source>
        <dbReference type="EMBL" id="RBA18228.1"/>
    </source>
</evidence>
<reference evidence="1 2" key="1">
    <citation type="submission" date="2017-12" db="EMBL/GenBank/DDBJ databases">
        <title>Genome sequence of the mycotoxigenic crop pathogen Fusarium proliferatum, strain ITEM 2341 from Date Palm.</title>
        <authorList>
            <person name="Almiman B.F."/>
            <person name="Shittu T.A."/>
            <person name="Muthumeenakshi S."/>
            <person name="Baroncelli R."/>
            <person name="Sreenivasaprasada S."/>
        </authorList>
    </citation>
    <scope>NUCLEOTIDE SEQUENCE [LARGE SCALE GENOMIC DNA]</scope>
    <source>
        <strain evidence="1 2">ITEM 2341</strain>
    </source>
</reference>